<dbReference type="Proteomes" id="UP000492821">
    <property type="component" value="Unassembled WGS sequence"/>
</dbReference>
<feature type="transmembrane region" description="Helical" evidence="1">
    <location>
        <begin position="6"/>
        <end position="28"/>
    </location>
</feature>
<protein>
    <submittedName>
        <fullName evidence="3">MARVEL domain-containing protein</fullName>
    </submittedName>
</protein>
<accession>A0A7E4W670</accession>
<organism evidence="2 3">
    <name type="scientific">Panagrellus redivivus</name>
    <name type="common">Microworm</name>
    <dbReference type="NCBI Taxonomy" id="6233"/>
    <lineage>
        <taxon>Eukaryota</taxon>
        <taxon>Metazoa</taxon>
        <taxon>Ecdysozoa</taxon>
        <taxon>Nematoda</taxon>
        <taxon>Chromadorea</taxon>
        <taxon>Rhabditida</taxon>
        <taxon>Tylenchina</taxon>
        <taxon>Panagrolaimomorpha</taxon>
        <taxon>Panagrolaimoidea</taxon>
        <taxon>Panagrolaimidae</taxon>
        <taxon>Panagrellus</taxon>
    </lineage>
</organism>
<feature type="transmembrane region" description="Helical" evidence="1">
    <location>
        <begin position="40"/>
        <end position="65"/>
    </location>
</feature>
<evidence type="ECO:0000256" key="1">
    <source>
        <dbReference type="SAM" id="Phobius"/>
    </source>
</evidence>
<feature type="transmembrane region" description="Helical" evidence="1">
    <location>
        <begin position="117"/>
        <end position="143"/>
    </location>
</feature>
<dbReference type="AlphaFoldDB" id="A0A7E4W670"/>
<keyword evidence="2" id="KW-1185">Reference proteome</keyword>
<reference evidence="2" key="1">
    <citation type="journal article" date="2013" name="Genetics">
        <title>The draft genome and transcriptome of Panagrellus redivivus are shaped by the harsh demands of a free-living lifestyle.</title>
        <authorList>
            <person name="Srinivasan J."/>
            <person name="Dillman A.R."/>
            <person name="Macchietto M.G."/>
            <person name="Heikkinen L."/>
            <person name="Lakso M."/>
            <person name="Fracchia K.M."/>
            <person name="Antoshechkin I."/>
            <person name="Mortazavi A."/>
            <person name="Wong G."/>
            <person name="Sternberg P.W."/>
        </authorList>
    </citation>
    <scope>NUCLEOTIDE SEQUENCE [LARGE SCALE GENOMIC DNA]</scope>
    <source>
        <strain evidence="2">MT8872</strain>
    </source>
</reference>
<proteinExistence type="predicted"/>
<dbReference type="WBParaSite" id="Pan_g7055.t1">
    <property type="protein sequence ID" value="Pan_g7055.t1"/>
    <property type="gene ID" value="Pan_g7055"/>
</dbReference>
<keyword evidence="1" id="KW-1133">Transmembrane helix</keyword>
<name>A0A7E4W670_PANRE</name>
<feature type="transmembrane region" description="Helical" evidence="1">
    <location>
        <begin position="85"/>
        <end position="105"/>
    </location>
</feature>
<evidence type="ECO:0000313" key="3">
    <source>
        <dbReference type="WBParaSite" id="Pan_g7055.t1"/>
    </source>
</evidence>
<keyword evidence="1" id="KW-0472">Membrane</keyword>
<reference evidence="3" key="2">
    <citation type="submission" date="2020-10" db="UniProtKB">
        <authorList>
            <consortium name="WormBaseParasite"/>
        </authorList>
    </citation>
    <scope>IDENTIFICATION</scope>
</reference>
<sequence>MAFPYQFAACAGLKLIIILLTIAVICLIDPRYVTTYISINYQIVLIYIIAALTLLYCIVSLIMYVLMYRSNGEDMSLTNCSLSEIVFSGSGMIGWMIVCGIGANVSRRTLLETGQFFGWIGACSGVIVGMFAGVLAVFTLNLINEKVLNQNRKYTRANPPYA</sequence>
<keyword evidence="1" id="KW-0812">Transmembrane</keyword>
<evidence type="ECO:0000313" key="2">
    <source>
        <dbReference type="Proteomes" id="UP000492821"/>
    </source>
</evidence>